<accession>A0A9P6XKR7</accession>
<gene>
    <name evidence="1" type="ORF">G6F64_000316</name>
</gene>
<dbReference type="OrthoDB" id="2245076at2759"/>
<comment type="caution">
    <text evidence="1">The sequence shown here is derived from an EMBL/GenBank/DDBJ whole genome shotgun (WGS) entry which is preliminary data.</text>
</comment>
<name>A0A9P6XKR7_RHIOR</name>
<organism evidence="1 2">
    <name type="scientific">Rhizopus oryzae</name>
    <name type="common">Mucormycosis agent</name>
    <name type="synonym">Rhizopus arrhizus var. delemar</name>
    <dbReference type="NCBI Taxonomy" id="64495"/>
    <lineage>
        <taxon>Eukaryota</taxon>
        <taxon>Fungi</taxon>
        <taxon>Fungi incertae sedis</taxon>
        <taxon>Mucoromycota</taxon>
        <taxon>Mucoromycotina</taxon>
        <taxon>Mucoromycetes</taxon>
        <taxon>Mucorales</taxon>
        <taxon>Mucorineae</taxon>
        <taxon>Rhizopodaceae</taxon>
        <taxon>Rhizopus</taxon>
    </lineage>
</organism>
<protein>
    <submittedName>
        <fullName evidence="1">Uncharacterized protein</fullName>
    </submittedName>
</protein>
<sequence length="131" mass="14591">MSSSHDIPSQGDSFLNPTQPLFKCVDYSHVVTAYDMEQLLCSQAPATTDENRDSHIISVPETKTQTNIHVSSSLILQQLQEQSESHQHRLADNDTMDYPTSDFSTQALGINLTTELNLVKQIVDEEGNAKK</sequence>
<dbReference type="EMBL" id="JAANQT010000018">
    <property type="protein sequence ID" value="KAG1315878.1"/>
    <property type="molecule type" value="Genomic_DNA"/>
</dbReference>
<evidence type="ECO:0000313" key="1">
    <source>
        <dbReference type="EMBL" id="KAG1315878.1"/>
    </source>
</evidence>
<dbReference type="AlphaFoldDB" id="A0A9P6XKR7"/>
<evidence type="ECO:0000313" key="2">
    <source>
        <dbReference type="Proteomes" id="UP000716291"/>
    </source>
</evidence>
<reference evidence="1" key="1">
    <citation type="journal article" date="2020" name="Microb. Genom.">
        <title>Genetic diversity of clinical and environmental Mucorales isolates obtained from an investigation of mucormycosis cases among solid organ transplant recipients.</title>
        <authorList>
            <person name="Nguyen M.H."/>
            <person name="Kaul D."/>
            <person name="Muto C."/>
            <person name="Cheng S.J."/>
            <person name="Richter R.A."/>
            <person name="Bruno V.M."/>
            <person name="Liu G."/>
            <person name="Beyhan S."/>
            <person name="Sundermann A.J."/>
            <person name="Mounaud S."/>
            <person name="Pasculle A.W."/>
            <person name="Nierman W.C."/>
            <person name="Driscoll E."/>
            <person name="Cumbie R."/>
            <person name="Clancy C.J."/>
            <person name="Dupont C.L."/>
        </authorList>
    </citation>
    <scope>NUCLEOTIDE SEQUENCE</scope>
    <source>
        <strain evidence="1">GL11</strain>
    </source>
</reference>
<proteinExistence type="predicted"/>
<keyword evidence="2" id="KW-1185">Reference proteome</keyword>
<dbReference type="Proteomes" id="UP000716291">
    <property type="component" value="Unassembled WGS sequence"/>
</dbReference>